<keyword evidence="17" id="KW-0031">Aminopeptidase</keyword>
<dbReference type="EnsemblMetazoa" id="XM_014390992.2">
    <property type="protein sequence ID" value="XP_014246478.1"/>
    <property type="gene ID" value="LOC106664911"/>
</dbReference>
<feature type="binding site" evidence="15">
    <location>
        <position position="327"/>
    </location>
    <ligand>
        <name>Zn(2+)</name>
        <dbReference type="ChEBI" id="CHEBI:29105"/>
        <note>catalytic</note>
    </ligand>
</feature>
<dbReference type="GO" id="GO:0043171">
    <property type="term" value="P:peptide catabolic process"/>
    <property type="evidence" value="ECO:0007669"/>
    <property type="project" value="TreeGrafter"/>
</dbReference>
<evidence type="ECO:0000256" key="4">
    <source>
        <dbReference type="ARBA" id="ARBA00022622"/>
    </source>
</evidence>
<evidence type="ECO:0000256" key="6">
    <source>
        <dbReference type="ARBA" id="ARBA00022723"/>
    </source>
</evidence>
<dbReference type="Pfam" id="PF01433">
    <property type="entry name" value="Peptidase_M1"/>
    <property type="match status" value="1"/>
</dbReference>
<evidence type="ECO:0000256" key="8">
    <source>
        <dbReference type="ARBA" id="ARBA00022801"/>
    </source>
</evidence>
<dbReference type="InterPro" id="IPR001930">
    <property type="entry name" value="Peptidase_M1"/>
</dbReference>
<evidence type="ECO:0000256" key="9">
    <source>
        <dbReference type="ARBA" id="ARBA00022833"/>
    </source>
</evidence>
<dbReference type="InterPro" id="IPR024571">
    <property type="entry name" value="ERAP1-like_C_dom"/>
</dbReference>
<dbReference type="InterPro" id="IPR014782">
    <property type="entry name" value="Peptidase_M1_dom"/>
</dbReference>
<dbReference type="GO" id="GO:0098552">
    <property type="term" value="C:side of membrane"/>
    <property type="evidence" value="ECO:0007669"/>
    <property type="project" value="UniProtKB-KW"/>
</dbReference>
<evidence type="ECO:0000259" key="20">
    <source>
        <dbReference type="Pfam" id="PF11838"/>
    </source>
</evidence>
<dbReference type="GO" id="GO:0070006">
    <property type="term" value="F:metalloaminopeptidase activity"/>
    <property type="evidence" value="ECO:0007669"/>
    <property type="project" value="TreeGrafter"/>
</dbReference>
<feature type="active site" description="Proton acceptor" evidence="14">
    <location>
        <position position="324"/>
    </location>
</feature>
<feature type="signal peptide" evidence="18">
    <location>
        <begin position="1"/>
        <end position="18"/>
    </location>
</feature>
<dbReference type="Gene3D" id="2.60.40.1730">
    <property type="entry name" value="tricorn interacting facor f3 domain"/>
    <property type="match status" value="1"/>
</dbReference>
<dbReference type="FunFam" id="2.60.40.1910:FF:000008">
    <property type="entry name" value="Aminopeptidase"/>
    <property type="match status" value="1"/>
</dbReference>
<dbReference type="InterPro" id="IPR045357">
    <property type="entry name" value="Aminopeptidase_N-like_N"/>
</dbReference>
<evidence type="ECO:0000256" key="15">
    <source>
        <dbReference type="PIRSR" id="PIRSR634016-3"/>
    </source>
</evidence>
<dbReference type="InterPro" id="IPR027268">
    <property type="entry name" value="Peptidase_M4/M1_CTD_sf"/>
</dbReference>
<name>A0A8I6RJ99_CIMLE</name>
<dbReference type="Pfam" id="PF17900">
    <property type="entry name" value="Peptidase_M1_N"/>
    <property type="match status" value="1"/>
</dbReference>
<dbReference type="PANTHER" id="PTHR11533">
    <property type="entry name" value="PROTEASE M1 ZINC METALLOPROTEASE"/>
    <property type="match status" value="1"/>
</dbReference>
<keyword evidence="13" id="KW-0449">Lipoprotein</keyword>
<keyword evidence="3" id="KW-1003">Cell membrane</keyword>
<dbReference type="KEGG" id="clec:106664911"/>
<dbReference type="Gene3D" id="1.25.50.20">
    <property type="match status" value="1"/>
</dbReference>
<keyword evidence="6 15" id="KW-0479">Metal-binding</keyword>
<keyword evidence="23" id="KW-1185">Reference proteome</keyword>
<dbReference type="GO" id="GO:0005615">
    <property type="term" value="C:extracellular space"/>
    <property type="evidence" value="ECO:0007669"/>
    <property type="project" value="TreeGrafter"/>
</dbReference>
<dbReference type="InterPro" id="IPR034016">
    <property type="entry name" value="M1_APN-typ"/>
</dbReference>
<feature type="domain" description="ERAP1-like C-terminal" evidence="20">
    <location>
        <begin position="549"/>
        <end position="841"/>
    </location>
</feature>
<feature type="domain" description="Peptidase M1 membrane alanine aminopeptidase" evidence="19">
    <location>
        <begin position="251"/>
        <end position="471"/>
    </location>
</feature>
<evidence type="ECO:0000256" key="17">
    <source>
        <dbReference type="RuleBase" id="RU364040"/>
    </source>
</evidence>
<evidence type="ECO:0000313" key="22">
    <source>
        <dbReference type="EnsemblMetazoa" id="XP_014246478.1"/>
    </source>
</evidence>
<evidence type="ECO:0000256" key="2">
    <source>
        <dbReference type="ARBA" id="ARBA00010136"/>
    </source>
</evidence>
<keyword evidence="11" id="KW-0472">Membrane</keyword>
<dbReference type="InterPro" id="IPR042097">
    <property type="entry name" value="Aminopeptidase_N-like_N_sf"/>
</dbReference>
<dbReference type="GO" id="GO:0005886">
    <property type="term" value="C:plasma membrane"/>
    <property type="evidence" value="ECO:0007669"/>
    <property type="project" value="UniProtKB-SubCell"/>
</dbReference>
<keyword evidence="4" id="KW-0336">GPI-anchor</keyword>
<comment type="similarity">
    <text evidence="2 17">Belongs to the peptidase M1 family.</text>
</comment>
<dbReference type="CDD" id="cd09601">
    <property type="entry name" value="M1_APN-Q_like"/>
    <property type="match status" value="1"/>
</dbReference>
<sequence length="877" mass="99774">MLARWSLGLVIPLVLVFGRQETDYRLPKDVDSIRYELTLSPDLNLSIFDGKLGFIFKALKTTDVLVMNCKDLEFVNGSIKLVSKNGDEMRLASVEVNPSLERLYVKPQEPLMKGEFYKLEVEWVGKIYTDGIGLYSINYLGEGKKKKRMLASQFRPVHARRVFPCLDEPSFRAHVILKVIHNPDFKAVSNMPILHTKRTLFSPGTLTTEFVKTPPIPVFLVGLILSQLPEFEGENGFFAMATPENFEGIKYSAEIGPKMVAAMESLTGILYPLNKTHQVALPKLNPVAMENWGLYNFKENNILYFSGESPTMQKQTAARFSGHEICHSWMGNMVSLEWWDHLWMSEVFAMYYEYLLPDMVNHCWRMEEQMVIDLQQAGLLQDSLPVDPLTTKVLTPEEVSNKFSGVTYTKGPGVLRMAIHILGYQTFLQGFRKLLHTLAYNSLSSPDALWLYLSSEAKNLPADMATIMSNWTVFPGYPLVNVAVTKEGLLLSQSKFTLEEVAGSEQTWWIPLSYTTKTECDFVSAKPKNWFNPEHNMALIKTNLKQNDWVIFNIQSAGFYRVNYDLNNWNLIKRQLYEDSEKISPLNRAQLIDDSLNLARSSKLSYDMALSLIGYLANETDLIPWKSAIRGFSFLRTVLRESPHKKKFDLFLSRLVDKAFEKFGWDEDKSATHASKINKEQIVRFACQVDHKKCVDKSLEFSNSLMYGNWQSLSVDVKETAFCTGVEKGSSDFGEKVFSFYSDSSGAEAALYLKALTCLPSISAIDRILISRVGFADVSTWNSMFSSFASRMENAGKLLTLLNTHRSRITENIGVSQFVNHLKSLVPFLTTESQREILENLNVQYSGLEDALSALNKTISWRNTFLPRITSFLDREV</sequence>
<evidence type="ECO:0000256" key="16">
    <source>
        <dbReference type="PIRSR" id="PIRSR634016-4"/>
    </source>
</evidence>
<feature type="binding site" evidence="15">
    <location>
        <position position="346"/>
    </location>
    <ligand>
        <name>Zn(2+)</name>
        <dbReference type="ChEBI" id="CHEBI:29105"/>
        <note>catalytic</note>
    </ligand>
</feature>
<evidence type="ECO:0000256" key="10">
    <source>
        <dbReference type="ARBA" id="ARBA00023049"/>
    </source>
</evidence>
<dbReference type="Proteomes" id="UP000494040">
    <property type="component" value="Unassembled WGS sequence"/>
</dbReference>
<dbReference type="RefSeq" id="XP_014246478.1">
    <property type="nucleotide sequence ID" value="XM_014390992.2"/>
</dbReference>
<evidence type="ECO:0000256" key="7">
    <source>
        <dbReference type="ARBA" id="ARBA00022729"/>
    </source>
</evidence>
<dbReference type="OMA" id="HEICHAW"/>
<feature type="binding site" evidence="15">
    <location>
        <position position="323"/>
    </location>
    <ligand>
        <name>Zn(2+)</name>
        <dbReference type="ChEBI" id="CHEBI:29105"/>
        <note>catalytic</note>
    </ligand>
</feature>
<keyword evidence="10 17" id="KW-0482">Metalloprotease</keyword>
<evidence type="ECO:0000256" key="13">
    <source>
        <dbReference type="ARBA" id="ARBA00023288"/>
    </source>
</evidence>
<keyword evidence="12" id="KW-0325">Glycoprotein</keyword>
<dbReference type="Pfam" id="PF11838">
    <property type="entry name" value="ERAP1_C"/>
    <property type="match status" value="1"/>
</dbReference>
<dbReference type="GO" id="GO:0008270">
    <property type="term" value="F:zinc ion binding"/>
    <property type="evidence" value="ECO:0007669"/>
    <property type="project" value="UniProtKB-UniRule"/>
</dbReference>
<accession>A0A8I6RJ99</accession>
<dbReference type="OrthoDB" id="10031169at2759"/>
<dbReference type="AlphaFoldDB" id="A0A8I6RJ99"/>
<reference evidence="22" key="1">
    <citation type="submission" date="2022-01" db="UniProtKB">
        <authorList>
            <consortium name="EnsemblMetazoa"/>
        </authorList>
    </citation>
    <scope>IDENTIFICATION</scope>
</reference>
<evidence type="ECO:0000256" key="18">
    <source>
        <dbReference type="SAM" id="SignalP"/>
    </source>
</evidence>
<keyword evidence="7 18" id="KW-0732">Signal</keyword>
<dbReference type="InterPro" id="IPR050344">
    <property type="entry name" value="Peptidase_M1_aminopeptidases"/>
</dbReference>
<evidence type="ECO:0000256" key="5">
    <source>
        <dbReference type="ARBA" id="ARBA00022670"/>
    </source>
</evidence>
<dbReference type="GO" id="GO:0005737">
    <property type="term" value="C:cytoplasm"/>
    <property type="evidence" value="ECO:0007669"/>
    <property type="project" value="TreeGrafter"/>
</dbReference>
<protein>
    <recommendedName>
        <fullName evidence="17">Aminopeptidase</fullName>
        <ecNumber evidence="17">3.4.11.-</ecNumber>
    </recommendedName>
</protein>
<evidence type="ECO:0000259" key="19">
    <source>
        <dbReference type="Pfam" id="PF01433"/>
    </source>
</evidence>
<dbReference type="GO" id="GO:0006508">
    <property type="term" value="P:proteolysis"/>
    <property type="evidence" value="ECO:0007669"/>
    <property type="project" value="UniProtKB-KW"/>
</dbReference>
<comment type="subcellular location">
    <subcellularLocation>
        <location evidence="1">Cell membrane</location>
        <topology evidence="1">Lipid-anchor</topology>
        <topology evidence="1">GPI-anchor</topology>
    </subcellularLocation>
</comment>
<keyword evidence="8 17" id="KW-0378">Hydrolase</keyword>
<evidence type="ECO:0000256" key="1">
    <source>
        <dbReference type="ARBA" id="ARBA00004609"/>
    </source>
</evidence>
<keyword evidence="5 17" id="KW-0645">Protease</keyword>
<feature type="site" description="Transition state stabilizer" evidence="16">
    <location>
        <position position="408"/>
    </location>
</feature>
<proteinExistence type="inferred from homology"/>
<feature type="chain" id="PRO_5035149963" description="Aminopeptidase" evidence="18">
    <location>
        <begin position="19"/>
        <end position="877"/>
    </location>
</feature>
<dbReference type="SUPFAM" id="SSF55486">
    <property type="entry name" value="Metalloproteases ('zincins'), catalytic domain"/>
    <property type="match status" value="1"/>
</dbReference>
<dbReference type="PANTHER" id="PTHR11533:SF294">
    <property type="entry name" value="THYROTROPIN-RELEASING HORMONE-DEGRADING ECTOENZYME"/>
    <property type="match status" value="1"/>
</dbReference>
<dbReference type="PRINTS" id="PR00756">
    <property type="entry name" value="ALADIPTASE"/>
</dbReference>
<evidence type="ECO:0000256" key="12">
    <source>
        <dbReference type="ARBA" id="ARBA00023180"/>
    </source>
</evidence>
<dbReference type="GeneID" id="106664911"/>
<organism evidence="22 23">
    <name type="scientific">Cimex lectularius</name>
    <name type="common">Bed bug</name>
    <name type="synonym">Acanthia lectularia</name>
    <dbReference type="NCBI Taxonomy" id="79782"/>
    <lineage>
        <taxon>Eukaryota</taxon>
        <taxon>Metazoa</taxon>
        <taxon>Ecdysozoa</taxon>
        <taxon>Arthropoda</taxon>
        <taxon>Hexapoda</taxon>
        <taxon>Insecta</taxon>
        <taxon>Pterygota</taxon>
        <taxon>Neoptera</taxon>
        <taxon>Paraneoptera</taxon>
        <taxon>Hemiptera</taxon>
        <taxon>Heteroptera</taxon>
        <taxon>Panheteroptera</taxon>
        <taxon>Cimicomorpha</taxon>
        <taxon>Cimicidae</taxon>
        <taxon>Cimex</taxon>
    </lineage>
</organism>
<dbReference type="GO" id="GO:0042277">
    <property type="term" value="F:peptide binding"/>
    <property type="evidence" value="ECO:0007669"/>
    <property type="project" value="TreeGrafter"/>
</dbReference>
<evidence type="ECO:0000256" key="3">
    <source>
        <dbReference type="ARBA" id="ARBA00022475"/>
    </source>
</evidence>
<dbReference type="Gene3D" id="1.10.390.10">
    <property type="entry name" value="Neutral Protease Domain 2"/>
    <property type="match status" value="1"/>
</dbReference>
<evidence type="ECO:0000259" key="21">
    <source>
        <dbReference type="Pfam" id="PF17900"/>
    </source>
</evidence>
<dbReference type="EC" id="3.4.11.-" evidence="17"/>
<keyword evidence="9 15" id="KW-0862">Zinc</keyword>
<evidence type="ECO:0000256" key="11">
    <source>
        <dbReference type="ARBA" id="ARBA00023136"/>
    </source>
</evidence>
<evidence type="ECO:0000313" key="23">
    <source>
        <dbReference type="Proteomes" id="UP000494040"/>
    </source>
</evidence>
<evidence type="ECO:0000256" key="14">
    <source>
        <dbReference type="PIRSR" id="PIRSR634016-1"/>
    </source>
</evidence>
<dbReference type="SUPFAM" id="SSF63737">
    <property type="entry name" value="Leukotriene A4 hydrolase N-terminal domain"/>
    <property type="match status" value="1"/>
</dbReference>
<feature type="domain" description="Aminopeptidase N-like N-terminal" evidence="21">
    <location>
        <begin position="33"/>
        <end position="220"/>
    </location>
</feature>
<dbReference type="Gene3D" id="2.60.40.1910">
    <property type="match status" value="1"/>
</dbReference>
<comment type="cofactor">
    <cofactor evidence="15 17">
        <name>Zn(2+)</name>
        <dbReference type="ChEBI" id="CHEBI:29105"/>
    </cofactor>
    <text evidence="15 17">Binds 1 zinc ion per subunit.</text>
</comment>